<name>Q1IWY8_DEIGD</name>
<keyword evidence="10" id="KW-0032">Aminotransferase</keyword>
<keyword evidence="3" id="KW-0808">Transferase</keyword>
<dbReference type="Gene3D" id="3.90.1150.10">
    <property type="entry name" value="Aspartate Aminotransferase, domain 1"/>
    <property type="match status" value="1"/>
</dbReference>
<dbReference type="AlphaFoldDB" id="Q1IWY8"/>
<dbReference type="GO" id="GO:0008483">
    <property type="term" value="F:transaminase activity"/>
    <property type="evidence" value="ECO:0007669"/>
    <property type="project" value="UniProtKB-KW"/>
</dbReference>
<evidence type="ECO:0000256" key="2">
    <source>
        <dbReference type="ARBA" id="ARBA00006490"/>
    </source>
</evidence>
<gene>
    <name evidence="10" type="ordered locus">Dgeo_1952</name>
</gene>
<protein>
    <submittedName>
        <fullName evidence="10">Aminotransferase, class V</fullName>
    </submittedName>
</protein>
<dbReference type="PANTHER" id="PTHR11601">
    <property type="entry name" value="CYSTEINE DESULFURYLASE FAMILY MEMBER"/>
    <property type="match status" value="1"/>
</dbReference>
<evidence type="ECO:0000256" key="6">
    <source>
        <dbReference type="ARBA" id="ARBA00023004"/>
    </source>
</evidence>
<comment type="cofactor">
    <cofactor evidence="1">
        <name>pyridoxal 5'-phosphate</name>
        <dbReference type="ChEBI" id="CHEBI:597326"/>
    </cofactor>
</comment>
<dbReference type="EMBL" id="CP000359">
    <property type="protein sequence ID" value="ABF46246.1"/>
    <property type="molecule type" value="Genomic_DNA"/>
</dbReference>
<evidence type="ECO:0000256" key="3">
    <source>
        <dbReference type="ARBA" id="ARBA00022679"/>
    </source>
</evidence>
<keyword evidence="11" id="KW-1185">Reference proteome</keyword>
<evidence type="ECO:0000256" key="1">
    <source>
        <dbReference type="ARBA" id="ARBA00001933"/>
    </source>
</evidence>
<reference evidence="10" key="1">
    <citation type="submission" date="2006-04" db="EMBL/GenBank/DDBJ databases">
        <title>Complete sequence of chromosome of Deinococcus geothermalis DSM 11300.</title>
        <authorList>
            <consortium name="US DOE Joint Genome Institute"/>
            <person name="Copeland A."/>
            <person name="Lucas S."/>
            <person name="Lapidus A."/>
            <person name="Barry K."/>
            <person name="Detter J.C."/>
            <person name="Glavina del Rio T."/>
            <person name="Hammon N."/>
            <person name="Israni S."/>
            <person name="Dalin E."/>
            <person name="Tice H."/>
            <person name="Pitluck S."/>
            <person name="Brettin T."/>
            <person name="Bruce D."/>
            <person name="Han C."/>
            <person name="Tapia R."/>
            <person name="Saunders E."/>
            <person name="Gilna P."/>
            <person name="Schmutz J."/>
            <person name="Larimer F."/>
            <person name="Land M."/>
            <person name="Hauser L."/>
            <person name="Kyrpides N."/>
            <person name="Kim E."/>
            <person name="Daly M.J."/>
            <person name="Fredrickson J.K."/>
            <person name="Makarova K.S."/>
            <person name="Gaidamakova E.K."/>
            <person name="Zhai M."/>
            <person name="Richardson P."/>
        </authorList>
    </citation>
    <scope>NUCLEOTIDE SEQUENCE</scope>
    <source>
        <strain evidence="10">DSM 11300</strain>
    </source>
</reference>
<keyword evidence="7" id="KW-0411">Iron-sulfur</keyword>
<dbReference type="InterPro" id="IPR015422">
    <property type="entry name" value="PyrdxlP-dep_Trfase_small"/>
</dbReference>
<feature type="domain" description="Aminotransferase class V" evidence="9">
    <location>
        <begin position="2"/>
        <end position="363"/>
    </location>
</feature>
<evidence type="ECO:0000313" key="11">
    <source>
        <dbReference type="Proteomes" id="UP000002431"/>
    </source>
</evidence>
<keyword evidence="4" id="KW-0479">Metal-binding</keyword>
<dbReference type="InterPro" id="IPR015421">
    <property type="entry name" value="PyrdxlP-dep_Trfase_major"/>
</dbReference>
<comment type="similarity">
    <text evidence="2">Belongs to the class-V pyridoxal-phosphate-dependent aminotransferase family. NifS/IscS subfamily.</text>
</comment>
<dbReference type="InterPro" id="IPR016454">
    <property type="entry name" value="Cysteine_dSase"/>
</dbReference>
<dbReference type="GO" id="GO:0031071">
    <property type="term" value="F:cysteine desulfurase activity"/>
    <property type="evidence" value="ECO:0007669"/>
    <property type="project" value="UniProtKB-EC"/>
</dbReference>
<dbReference type="GO" id="GO:0051536">
    <property type="term" value="F:iron-sulfur cluster binding"/>
    <property type="evidence" value="ECO:0007669"/>
    <property type="project" value="UniProtKB-KW"/>
</dbReference>
<dbReference type="HOGENOM" id="CLU_003433_0_0_0"/>
<accession>Q1IWY8</accession>
<dbReference type="PIRSF" id="PIRSF005572">
    <property type="entry name" value="NifS"/>
    <property type="match status" value="1"/>
</dbReference>
<proteinExistence type="inferred from homology"/>
<evidence type="ECO:0000256" key="7">
    <source>
        <dbReference type="ARBA" id="ARBA00023014"/>
    </source>
</evidence>
<dbReference type="Pfam" id="PF00266">
    <property type="entry name" value="Aminotran_5"/>
    <property type="match status" value="1"/>
</dbReference>
<keyword evidence="6" id="KW-0408">Iron</keyword>
<dbReference type="Proteomes" id="UP000002431">
    <property type="component" value="Chromosome"/>
</dbReference>
<dbReference type="eggNOG" id="COG1104">
    <property type="taxonomic scope" value="Bacteria"/>
</dbReference>
<dbReference type="STRING" id="319795.Dgeo_1952"/>
<evidence type="ECO:0000256" key="4">
    <source>
        <dbReference type="ARBA" id="ARBA00022723"/>
    </source>
</evidence>
<dbReference type="KEGG" id="dge:Dgeo_1952"/>
<organism evidence="10 11">
    <name type="scientific">Deinococcus geothermalis (strain DSM 11300 / CIP 105573 / AG-3a)</name>
    <dbReference type="NCBI Taxonomy" id="319795"/>
    <lineage>
        <taxon>Bacteria</taxon>
        <taxon>Thermotogati</taxon>
        <taxon>Deinococcota</taxon>
        <taxon>Deinococci</taxon>
        <taxon>Deinococcales</taxon>
        <taxon>Deinococcaceae</taxon>
        <taxon>Deinococcus</taxon>
    </lineage>
</organism>
<dbReference type="SUPFAM" id="SSF53383">
    <property type="entry name" value="PLP-dependent transferases"/>
    <property type="match status" value="1"/>
</dbReference>
<dbReference type="GO" id="GO:0046872">
    <property type="term" value="F:metal ion binding"/>
    <property type="evidence" value="ECO:0007669"/>
    <property type="project" value="UniProtKB-KW"/>
</dbReference>
<evidence type="ECO:0000313" key="10">
    <source>
        <dbReference type="EMBL" id="ABF46246.1"/>
    </source>
</evidence>
<dbReference type="RefSeq" id="WP_011531073.1">
    <property type="nucleotide sequence ID" value="NC_008025.1"/>
</dbReference>
<dbReference type="Gene3D" id="3.40.640.10">
    <property type="entry name" value="Type I PLP-dependent aspartate aminotransferase-like (Major domain)"/>
    <property type="match status" value="1"/>
</dbReference>
<dbReference type="InterPro" id="IPR015424">
    <property type="entry name" value="PyrdxlP-dep_Trfase"/>
</dbReference>
<keyword evidence="5" id="KW-0663">Pyridoxal phosphate</keyword>
<comment type="catalytic activity">
    <reaction evidence="8">
        <text>(sulfur carrier)-H + L-cysteine = (sulfur carrier)-SH + L-alanine</text>
        <dbReference type="Rhea" id="RHEA:43892"/>
        <dbReference type="Rhea" id="RHEA-COMP:14737"/>
        <dbReference type="Rhea" id="RHEA-COMP:14739"/>
        <dbReference type="ChEBI" id="CHEBI:29917"/>
        <dbReference type="ChEBI" id="CHEBI:35235"/>
        <dbReference type="ChEBI" id="CHEBI:57972"/>
        <dbReference type="ChEBI" id="CHEBI:64428"/>
        <dbReference type="EC" id="2.8.1.7"/>
    </reaction>
</comment>
<evidence type="ECO:0000256" key="5">
    <source>
        <dbReference type="ARBA" id="ARBA00022898"/>
    </source>
</evidence>
<dbReference type="InterPro" id="IPR000192">
    <property type="entry name" value="Aminotrans_V_dom"/>
</dbReference>
<sequence>MIYLDYAATHPMTSEALAAYLEAAALPGNPASVHTAGQAARERLEEGRARVAAALRVDARTLIANGGGTEGNNHVLLGMAQAWTEAHGRPGHLVTTLTEHSAVLAPARWLAGQGWNVSWLTPDAQGRYHPAQLAEVLRDDTALVSIHHANNELGTVQDTPALAAVAAARGIPYHTDAVQAPGVLPLDLGAWGVTFATFSAHKWGGPRGVGFLYVKRGTVLPPVTLGGGQEGGLRPGTQNTAGVYAAGVALTHAEAVRTQTFAHLTRLRERFLQEIADIPGLRVNHPPDASPKVASVTVPRADGEALLMNLDLLGVSASAGSACAAGTMQPSHVLTAIGLSEADARATLRFSFGRATTAAEVDAAAQALRQAAAWSRGWRLDGLA</sequence>
<evidence type="ECO:0000256" key="8">
    <source>
        <dbReference type="ARBA" id="ARBA00050776"/>
    </source>
</evidence>
<dbReference type="PANTHER" id="PTHR11601:SF34">
    <property type="entry name" value="CYSTEINE DESULFURASE"/>
    <property type="match status" value="1"/>
</dbReference>
<evidence type="ECO:0000259" key="9">
    <source>
        <dbReference type="Pfam" id="PF00266"/>
    </source>
</evidence>